<dbReference type="SMART" id="SM00867">
    <property type="entry name" value="YceI"/>
    <property type="match status" value="1"/>
</dbReference>
<evidence type="ECO:0000313" key="4">
    <source>
        <dbReference type="Proteomes" id="UP000554144"/>
    </source>
</evidence>
<comment type="caution">
    <text evidence="3">The sequence shown here is derived from an EMBL/GenBank/DDBJ whole genome shotgun (WGS) entry which is preliminary data.</text>
</comment>
<name>A0A853H7G3_9BURK</name>
<accession>A0A853H7G3</accession>
<dbReference type="RefSeq" id="WP_130039564.1">
    <property type="nucleotide sequence ID" value="NZ_JACCEV010000002.1"/>
</dbReference>
<dbReference type="AlphaFoldDB" id="A0A853H7G3"/>
<evidence type="ECO:0000256" key="1">
    <source>
        <dbReference type="SAM" id="SignalP"/>
    </source>
</evidence>
<keyword evidence="1" id="KW-0732">Signal</keyword>
<dbReference type="InterPro" id="IPR036761">
    <property type="entry name" value="TTHA0802/YceI-like_sf"/>
</dbReference>
<feature type="domain" description="Lipid/polyisoprenoid-binding YceI-like" evidence="2">
    <location>
        <begin position="28"/>
        <end position="188"/>
    </location>
</feature>
<reference evidence="3 4" key="1">
    <citation type="submission" date="2020-07" db="EMBL/GenBank/DDBJ databases">
        <title>Taxonomic revisions and descriptions of new bacterial species based on genomic comparisons in the high-G+C-content subgroup of the family Alcaligenaceae.</title>
        <authorList>
            <person name="Szabo A."/>
            <person name="Felfoldi T."/>
        </authorList>
    </citation>
    <scope>NUCLEOTIDE SEQUENCE [LARGE SCALE GENOMIC DNA]</scope>
    <source>
        <strain evidence="3 4">DSM 25667</strain>
    </source>
</reference>
<evidence type="ECO:0000259" key="2">
    <source>
        <dbReference type="SMART" id="SM00867"/>
    </source>
</evidence>
<keyword evidence="4" id="KW-1185">Reference proteome</keyword>
<dbReference type="SUPFAM" id="SSF101874">
    <property type="entry name" value="YceI-like"/>
    <property type="match status" value="1"/>
</dbReference>
<dbReference type="PANTHER" id="PTHR34406">
    <property type="entry name" value="PROTEIN YCEI"/>
    <property type="match status" value="1"/>
</dbReference>
<dbReference type="Gene3D" id="2.40.128.110">
    <property type="entry name" value="Lipid/polyisoprenoid-binding, YceI-like"/>
    <property type="match status" value="1"/>
</dbReference>
<protein>
    <submittedName>
        <fullName evidence="3">YceI family protein</fullName>
    </submittedName>
</protein>
<evidence type="ECO:0000313" key="3">
    <source>
        <dbReference type="EMBL" id="NYT86024.1"/>
    </source>
</evidence>
<dbReference type="Proteomes" id="UP000554144">
    <property type="component" value="Unassembled WGS sequence"/>
</dbReference>
<organism evidence="3 4">
    <name type="scientific">Pollutimonas harenae</name>
    <dbReference type="NCBI Taxonomy" id="657015"/>
    <lineage>
        <taxon>Bacteria</taxon>
        <taxon>Pseudomonadati</taxon>
        <taxon>Pseudomonadota</taxon>
        <taxon>Betaproteobacteria</taxon>
        <taxon>Burkholderiales</taxon>
        <taxon>Alcaligenaceae</taxon>
        <taxon>Pollutimonas</taxon>
    </lineage>
</organism>
<proteinExistence type="predicted"/>
<feature type="chain" id="PRO_5032742603" evidence="1">
    <location>
        <begin position="26"/>
        <end position="189"/>
    </location>
</feature>
<dbReference type="PANTHER" id="PTHR34406:SF1">
    <property type="entry name" value="PROTEIN YCEI"/>
    <property type="match status" value="1"/>
</dbReference>
<dbReference type="Pfam" id="PF04264">
    <property type="entry name" value="YceI"/>
    <property type="match status" value="1"/>
</dbReference>
<sequence>MNIPFLRAVALAAALGLGALGNASAAVYTALDTDASSVTFGYSQMNVSMDGSFGKIKATEFNFDPQNPEAAKVTIEIALASIDAGYEEANAELEKDEWLALGQHPLATFTSKKVEALTNGYQVIGDLSIKGKTKEVTVPFSFKEHGNTGVFEGSFTFHRADFGVGEGQWKDFSIVANDIAIKFNIVAKP</sequence>
<dbReference type="OrthoDB" id="1247465at2"/>
<dbReference type="EMBL" id="JACCEV010000002">
    <property type="protein sequence ID" value="NYT86024.1"/>
    <property type="molecule type" value="Genomic_DNA"/>
</dbReference>
<gene>
    <name evidence="3" type="ORF">H0A62_10455</name>
</gene>
<dbReference type="InterPro" id="IPR007372">
    <property type="entry name" value="Lipid/polyisoprenoid-bd_YceI"/>
</dbReference>
<feature type="signal peptide" evidence="1">
    <location>
        <begin position="1"/>
        <end position="25"/>
    </location>
</feature>